<organism evidence="5 6">
    <name type="scientific">Niallia oryzisoli</name>
    <dbReference type="NCBI Taxonomy" id="1737571"/>
    <lineage>
        <taxon>Bacteria</taxon>
        <taxon>Bacillati</taxon>
        <taxon>Bacillota</taxon>
        <taxon>Bacilli</taxon>
        <taxon>Bacillales</taxon>
        <taxon>Bacillaceae</taxon>
        <taxon>Niallia</taxon>
    </lineage>
</organism>
<dbReference type="PANTHER" id="PTHR44757">
    <property type="entry name" value="DIGUANYLATE CYCLASE DGCP"/>
    <property type="match status" value="1"/>
</dbReference>
<feature type="transmembrane region" description="Helical" evidence="1">
    <location>
        <begin position="7"/>
        <end position="26"/>
    </location>
</feature>
<keyword evidence="1" id="KW-0812">Transmembrane</keyword>
<evidence type="ECO:0000259" key="2">
    <source>
        <dbReference type="PROSITE" id="PS50113"/>
    </source>
</evidence>
<dbReference type="CDD" id="cd01948">
    <property type="entry name" value="EAL"/>
    <property type="match status" value="1"/>
</dbReference>
<dbReference type="CDD" id="cd00130">
    <property type="entry name" value="PAS"/>
    <property type="match status" value="1"/>
</dbReference>
<dbReference type="InterPro" id="IPR052155">
    <property type="entry name" value="Biofilm_reg_signaling"/>
</dbReference>
<dbReference type="Gene3D" id="3.30.70.270">
    <property type="match status" value="1"/>
</dbReference>
<feature type="domain" description="EAL" evidence="3">
    <location>
        <begin position="362"/>
        <end position="615"/>
    </location>
</feature>
<evidence type="ECO:0000313" key="5">
    <source>
        <dbReference type="EMBL" id="WVX81226.1"/>
    </source>
</evidence>
<dbReference type="NCBIfam" id="TIGR00254">
    <property type="entry name" value="GGDEF"/>
    <property type="match status" value="1"/>
</dbReference>
<dbReference type="SMART" id="SM00086">
    <property type="entry name" value="PAC"/>
    <property type="match status" value="1"/>
</dbReference>
<dbReference type="SUPFAM" id="SSF55785">
    <property type="entry name" value="PYP-like sensor domain (PAS domain)"/>
    <property type="match status" value="1"/>
</dbReference>
<name>A0ABZ2CDL0_9BACI</name>
<sequence>MQFKGRIITSSLVFIINSLYMTYYFVTDGSVSWIEMIGFPIMVSTAWFFGKQFDQAQWYLSRLKESNAELDSLFNNSASFLWSSDIIKRKTTVSKGIKTLLGLDLKEFEKDFEFWITKVHKDDREKIKHFYQELLSGKPAKCDWRYKDKNGEVKWLETFGNPVFDDSGRTKKLNGVANDITYRKQMEETLHTMAFYDHLTGLPNRNLLHEHIHQALSHSTQHHALMLFDLDRFKLINDTLGHTMGDLLLKEVSNRMTRLITDHSILARYGGDEFIIFQKNTSYPEVAALAERVIHEFSNPIIVNGNPFFISPSIGISLYPAHGDSSELLIKHADTAMYQAKENGGNGYHFYDCELDEKNKKIMRIEAGLRKALENNEFTLVYQPQIHLKTGQVVGAEALIRWESPEYGLISPSDFIPIAEKTGLIVPIGEWVLETACRQNKKWQQEGLQHIPIAVNVSGYQLQQSHFTTSVKRLLQALELDPNFLEIEITESVVQNKEQATMLLKELKALGVKISVDDFGTGYSSLSYLQHLPIDKLKIDKSFVDDITTNSSGRAIVQTIINMGNNLHFNVTAEGIEHEQQAAFLMENECCFGQGYLFYKPLSAEEMARVMVKNDRRIEAGIG</sequence>
<dbReference type="InterPro" id="IPR000014">
    <property type="entry name" value="PAS"/>
</dbReference>
<evidence type="ECO:0000259" key="3">
    <source>
        <dbReference type="PROSITE" id="PS50883"/>
    </source>
</evidence>
<dbReference type="InterPro" id="IPR035919">
    <property type="entry name" value="EAL_sf"/>
</dbReference>
<dbReference type="PROSITE" id="PS50887">
    <property type="entry name" value="GGDEF"/>
    <property type="match status" value="1"/>
</dbReference>
<dbReference type="SMART" id="SM00052">
    <property type="entry name" value="EAL"/>
    <property type="match status" value="1"/>
</dbReference>
<dbReference type="CDD" id="cd01949">
    <property type="entry name" value="GGDEF"/>
    <property type="match status" value="1"/>
</dbReference>
<dbReference type="InterPro" id="IPR000700">
    <property type="entry name" value="PAS-assoc_C"/>
</dbReference>
<dbReference type="Gene3D" id="3.20.20.450">
    <property type="entry name" value="EAL domain"/>
    <property type="match status" value="1"/>
</dbReference>
<keyword evidence="1" id="KW-0472">Membrane</keyword>
<dbReference type="PANTHER" id="PTHR44757:SF2">
    <property type="entry name" value="BIOFILM ARCHITECTURE MAINTENANCE PROTEIN MBAA"/>
    <property type="match status" value="1"/>
</dbReference>
<dbReference type="InterPro" id="IPR029787">
    <property type="entry name" value="Nucleotide_cyclase"/>
</dbReference>
<dbReference type="Pfam" id="PF00990">
    <property type="entry name" value="GGDEF"/>
    <property type="match status" value="1"/>
</dbReference>
<dbReference type="InterPro" id="IPR000160">
    <property type="entry name" value="GGDEF_dom"/>
</dbReference>
<dbReference type="InterPro" id="IPR043128">
    <property type="entry name" value="Rev_trsase/Diguanyl_cyclase"/>
</dbReference>
<dbReference type="InterPro" id="IPR013655">
    <property type="entry name" value="PAS_fold_3"/>
</dbReference>
<evidence type="ECO:0000256" key="1">
    <source>
        <dbReference type="SAM" id="Phobius"/>
    </source>
</evidence>
<keyword evidence="1" id="KW-1133">Transmembrane helix</keyword>
<dbReference type="InterPro" id="IPR001610">
    <property type="entry name" value="PAC"/>
</dbReference>
<dbReference type="PROSITE" id="PS50113">
    <property type="entry name" value="PAC"/>
    <property type="match status" value="1"/>
</dbReference>
<reference evidence="5 6" key="1">
    <citation type="submission" date="2023-10" db="EMBL/GenBank/DDBJ databases">
        <title>Niallia locisalis sp.nov. isolated from a salt pond sample.</title>
        <authorList>
            <person name="Li X.-J."/>
            <person name="Dong L."/>
        </authorList>
    </citation>
    <scope>NUCLEOTIDE SEQUENCE [LARGE SCALE GENOMIC DNA]</scope>
    <source>
        <strain evidence="5 6">DSM 29761</strain>
    </source>
</reference>
<gene>
    <name evidence="5" type="ORF">R4Z09_29220</name>
</gene>
<dbReference type="InterPro" id="IPR001633">
    <property type="entry name" value="EAL_dom"/>
</dbReference>
<evidence type="ECO:0000259" key="4">
    <source>
        <dbReference type="PROSITE" id="PS50887"/>
    </source>
</evidence>
<dbReference type="Pfam" id="PF08447">
    <property type="entry name" value="PAS_3"/>
    <property type="match status" value="1"/>
</dbReference>
<keyword evidence="6" id="KW-1185">Reference proteome</keyword>
<dbReference type="PROSITE" id="PS50883">
    <property type="entry name" value="EAL"/>
    <property type="match status" value="1"/>
</dbReference>
<dbReference type="NCBIfam" id="TIGR00229">
    <property type="entry name" value="sensory_box"/>
    <property type="match status" value="1"/>
</dbReference>
<dbReference type="RefSeq" id="WP_338450156.1">
    <property type="nucleotide sequence ID" value="NZ_CP137640.1"/>
</dbReference>
<feature type="domain" description="PAC" evidence="2">
    <location>
        <begin position="140"/>
        <end position="192"/>
    </location>
</feature>
<dbReference type="SMART" id="SM00267">
    <property type="entry name" value="GGDEF"/>
    <property type="match status" value="1"/>
</dbReference>
<dbReference type="Pfam" id="PF00563">
    <property type="entry name" value="EAL"/>
    <property type="match status" value="1"/>
</dbReference>
<accession>A0ABZ2CDL0</accession>
<dbReference type="SUPFAM" id="SSF141868">
    <property type="entry name" value="EAL domain-like"/>
    <property type="match status" value="1"/>
</dbReference>
<proteinExistence type="predicted"/>
<dbReference type="SUPFAM" id="SSF55073">
    <property type="entry name" value="Nucleotide cyclase"/>
    <property type="match status" value="1"/>
</dbReference>
<dbReference type="InterPro" id="IPR035965">
    <property type="entry name" value="PAS-like_dom_sf"/>
</dbReference>
<evidence type="ECO:0000313" key="6">
    <source>
        <dbReference type="Proteomes" id="UP001357223"/>
    </source>
</evidence>
<dbReference type="EMBL" id="CP137640">
    <property type="protein sequence ID" value="WVX81226.1"/>
    <property type="molecule type" value="Genomic_DNA"/>
</dbReference>
<dbReference type="Gene3D" id="3.30.450.20">
    <property type="entry name" value="PAS domain"/>
    <property type="match status" value="1"/>
</dbReference>
<feature type="domain" description="GGDEF" evidence="4">
    <location>
        <begin position="221"/>
        <end position="353"/>
    </location>
</feature>
<dbReference type="Proteomes" id="UP001357223">
    <property type="component" value="Chromosome"/>
</dbReference>
<protein>
    <submittedName>
        <fullName evidence="5">EAL domain-containing protein</fullName>
    </submittedName>
</protein>